<dbReference type="EMBL" id="BKCJ011299975">
    <property type="protein sequence ID" value="GFD17396.1"/>
    <property type="molecule type" value="Genomic_DNA"/>
</dbReference>
<evidence type="ECO:0000313" key="1">
    <source>
        <dbReference type="EMBL" id="GFD17396.1"/>
    </source>
</evidence>
<sequence length="96" mass="11322">TPLVLSYQRDPKAPTLSLINQDLMYLKKGNSGPKKIVLLLHKFHVVVFNDDDIEERTSRWVNKCVNKFNPYARYGVEHWKNPHAKIFYIRKQKEPG</sequence>
<feature type="non-terminal residue" evidence="1">
    <location>
        <position position="1"/>
    </location>
</feature>
<organism evidence="1">
    <name type="scientific">Tanacetum cinerariifolium</name>
    <name type="common">Dalmatian daisy</name>
    <name type="synonym">Chrysanthemum cinerariifolium</name>
    <dbReference type="NCBI Taxonomy" id="118510"/>
    <lineage>
        <taxon>Eukaryota</taxon>
        <taxon>Viridiplantae</taxon>
        <taxon>Streptophyta</taxon>
        <taxon>Embryophyta</taxon>
        <taxon>Tracheophyta</taxon>
        <taxon>Spermatophyta</taxon>
        <taxon>Magnoliopsida</taxon>
        <taxon>eudicotyledons</taxon>
        <taxon>Gunneridae</taxon>
        <taxon>Pentapetalae</taxon>
        <taxon>asterids</taxon>
        <taxon>campanulids</taxon>
        <taxon>Asterales</taxon>
        <taxon>Asteraceae</taxon>
        <taxon>Asteroideae</taxon>
        <taxon>Anthemideae</taxon>
        <taxon>Anthemidinae</taxon>
        <taxon>Tanacetum</taxon>
    </lineage>
</organism>
<comment type="caution">
    <text evidence="1">The sequence shown here is derived from an EMBL/GenBank/DDBJ whole genome shotgun (WGS) entry which is preliminary data.</text>
</comment>
<accession>A0A699U7T0</accession>
<dbReference type="AlphaFoldDB" id="A0A699U7T0"/>
<protein>
    <submittedName>
        <fullName evidence="1">Uncharacterized protein</fullName>
    </submittedName>
</protein>
<name>A0A699U7T0_TANCI</name>
<proteinExistence type="predicted"/>
<reference evidence="1" key="1">
    <citation type="journal article" date="2019" name="Sci. Rep.">
        <title>Draft genome of Tanacetum cinerariifolium, the natural source of mosquito coil.</title>
        <authorList>
            <person name="Yamashiro T."/>
            <person name="Shiraishi A."/>
            <person name="Satake H."/>
            <person name="Nakayama K."/>
        </authorList>
    </citation>
    <scope>NUCLEOTIDE SEQUENCE</scope>
</reference>
<gene>
    <name evidence="1" type="ORF">Tci_889365</name>
</gene>